<comment type="caution">
    <text evidence="1">The sequence shown here is derived from an EMBL/GenBank/DDBJ whole genome shotgun (WGS) entry which is preliminary data.</text>
</comment>
<evidence type="ECO:0000313" key="1">
    <source>
        <dbReference type="EMBL" id="TNN35658.1"/>
    </source>
</evidence>
<dbReference type="OrthoDB" id="8978520at2759"/>
<dbReference type="AlphaFoldDB" id="A0A4Z2F3M8"/>
<evidence type="ECO:0000313" key="2">
    <source>
        <dbReference type="Proteomes" id="UP000314294"/>
    </source>
</evidence>
<sequence length="79" mass="8929">MWMVLSARWGPLAFCKGAWRFLLRRVQHMRLKLDTMTGTGSAITSTPLSEQMEPKIFPAMVFGTMSPYLWEGGRGGLHV</sequence>
<accession>A0A4Z2F3M8</accession>
<protein>
    <submittedName>
        <fullName evidence="1">Uncharacterized protein</fullName>
    </submittedName>
</protein>
<gene>
    <name evidence="1" type="ORF">EYF80_054183</name>
</gene>
<reference evidence="1 2" key="1">
    <citation type="submission" date="2019-03" db="EMBL/GenBank/DDBJ databases">
        <title>First draft genome of Liparis tanakae, snailfish: a comprehensive survey of snailfish specific genes.</title>
        <authorList>
            <person name="Kim W."/>
            <person name="Song I."/>
            <person name="Jeong J.-H."/>
            <person name="Kim D."/>
            <person name="Kim S."/>
            <person name="Ryu S."/>
            <person name="Song J.Y."/>
            <person name="Lee S.K."/>
        </authorList>
    </citation>
    <scope>NUCLEOTIDE SEQUENCE [LARGE SCALE GENOMIC DNA]</scope>
    <source>
        <tissue evidence="1">Muscle</tissue>
    </source>
</reference>
<dbReference type="EMBL" id="SRLO01001732">
    <property type="protein sequence ID" value="TNN35658.1"/>
    <property type="molecule type" value="Genomic_DNA"/>
</dbReference>
<dbReference type="Proteomes" id="UP000314294">
    <property type="component" value="Unassembled WGS sequence"/>
</dbReference>
<organism evidence="1 2">
    <name type="scientific">Liparis tanakae</name>
    <name type="common">Tanaka's snailfish</name>
    <dbReference type="NCBI Taxonomy" id="230148"/>
    <lineage>
        <taxon>Eukaryota</taxon>
        <taxon>Metazoa</taxon>
        <taxon>Chordata</taxon>
        <taxon>Craniata</taxon>
        <taxon>Vertebrata</taxon>
        <taxon>Euteleostomi</taxon>
        <taxon>Actinopterygii</taxon>
        <taxon>Neopterygii</taxon>
        <taxon>Teleostei</taxon>
        <taxon>Neoteleostei</taxon>
        <taxon>Acanthomorphata</taxon>
        <taxon>Eupercaria</taxon>
        <taxon>Perciformes</taxon>
        <taxon>Cottioidei</taxon>
        <taxon>Cottales</taxon>
        <taxon>Liparidae</taxon>
        <taxon>Liparis</taxon>
    </lineage>
</organism>
<name>A0A4Z2F3M8_9TELE</name>
<keyword evidence="2" id="KW-1185">Reference proteome</keyword>
<proteinExistence type="predicted"/>